<name>A0A1M5APF1_9GAMM</name>
<evidence type="ECO:0000256" key="4">
    <source>
        <dbReference type="ARBA" id="ARBA00022496"/>
    </source>
</evidence>
<keyword evidence="3" id="KW-0813">Transport</keyword>
<comment type="subcellular location">
    <subcellularLocation>
        <location evidence="1">Cell envelope</location>
    </subcellularLocation>
</comment>
<evidence type="ECO:0000256" key="3">
    <source>
        <dbReference type="ARBA" id="ARBA00022448"/>
    </source>
</evidence>
<feature type="domain" description="Fe/B12 periplasmic-binding" evidence="7">
    <location>
        <begin position="40"/>
        <end position="298"/>
    </location>
</feature>
<evidence type="ECO:0000313" key="9">
    <source>
        <dbReference type="Proteomes" id="UP000184517"/>
    </source>
</evidence>
<proteinExistence type="inferred from homology"/>
<keyword evidence="4" id="KW-0408">Iron</keyword>
<feature type="signal peptide" evidence="6">
    <location>
        <begin position="1"/>
        <end position="21"/>
    </location>
</feature>
<feature type="chain" id="PRO_5013132851" evidence="6">
    <location>
        <begin position="22"/>
        <end position="298"/>
    </location>
</feature>
<evidence type="ECO:0000256" key="6">
    <source>
        <dbReference type="SAM" id="SignalP"/>
    </source>
</evidence>
<gene>
    <name evidence="8" type="ORF">SAMN02745753_01684</name>
</gene>
<accession>A0A1M5APF1</accession>
<keyword evidence="9" id="KW-1185">Reference proteome</keyword>
<sequence>MLFRHVSIYVISLLLSLSSWAYPSIQDENGTFTLPSEPKRIVVLELSFVDALVAVGLSPIGIADDNDPNNLLPEVKAKLKPWTSLGMRSQPSMERIAELQPDLIIADFQRHAAAYDNLSRIAPTLLLKSRGESYLDSLASAEKIGIIVNKNAEMQARLSEHKAIMASYRKVFEKMTSVGSVQFAIVSARGMWLHGPDSYAGGVLNALGLASSIPDDGNMPYLANSLELLLKVNPDWLLIGSYGNHTVLDDWRTNPLFQLLTAEKKNQLIKVSPELWSLNRGILAAEGIAKDLNRVLSP</sequence>
<dbReference type="RefSeq" id="WP_217653728.1">
    <property type="nucleotide sequence ID" value="NZ_FQVF01000007.1"/>
</dbReference>
<dbReference type="STRING" id="1122206.SAMN02745753_01684"/>
<dbReference type="Gene3D" id="3.40.50.1980">
    <property type="entry name" value="Nitrogenase molybdenum iron protein domain"/>
    <property type="match status" value="2"/>
</dbReference>
<organism evidence="8 9">
    <name type="scientific">Marinomonas polaris DSM 16579</name>
    <dbReference type="NCBI Taxonomy" id="1122206"/>
    <lineage>
        <taxon>Bacteria</taxon>
        <taxon>Pseudomonadati</taxon>
        <taxon>Pseudomonadota</taxon>
        <taxon>Gammaproteobacteria</taxon>
        <taxon>Oceanospirillales</taxon>
        <taxon>Oceanospirillaceae</taxon>
        <taxon>Marinomonas</taxon>
    </lineage>
</organism>
<evidence type="ECO:0000256" key="2">
    <source>
        <dbReference type="ARBA" id="ARBA00008814"/>
    </source>
</evidence>
<comment type="similarity">
    <text evidence="2">Belongs to the bacterial solute-binding protein 8 family.</text>
</comment>
<dbReference type="PROSITE" id="PS50983">
    <property type="entry name" value="FE_B12_PBP"/>
    <property type="match status" value="1"/>
</dbReference>
<dbReference type="PANTHER" id="PTHR30532">
    <property type="entry name" value="IRON III DICITRATE-BINDING PERIPLASMIC PROTEIN"/>
    <property type="match status" value="1"/>
</dbReference>
<dbReference type="EMBL" id="FQVF01000007">
    <property type="protein sequence ID" value="SHF32044.1"/>
    <property type="molecule type" value="Genomic_DNA"/>
</dbReference>
<dbReference type="Proteomes" id="UP000184517">
    <property type="component" value="Unassembled WGS sequence"/>
</dbReference>
<dbReference type="CDD" id="cd01146">
    <property type="entry name" value="FhuD"/>
    <property type="match status" value="1"/>
</dbReference>
<evidence type="ECO:0000256" key="1">
    <source>
        <dbReference type="ARBA" id="ARBA00004196"/>
    </source>
</evidence>
<protein>
    <submittedName>
        <fullName evidence="8">Iron complex transport system substrate-binding protein</fullName>
    </submittedName>
</protein>
<dbReference type="AlphaFoldDB" id="A0A1M5APF1"/>
<dbReference type="PANTHER" id="PTHR30532:SF29">
    <property type="entry name" value="FE(3+) DICITRATE-BINDING PERIPLASMIC PROTEIN"/>
    <property type="match status" value="1"/>
</dbReference>
<evidence type="ECO:0000259" key="7">
    <source>
        <dbReference type="PROSITE" id="PS50983"/>
    </source>
</evidence>
<dbReference type="InterPro" id="IPR002491">
    <property type="entry name" value="ABC_transptr_periplasmic_BD"/>
</dbReference>
<dbReference type="NCBIfam" id="NF008501">
    <property type="entry name" value="PRK11411.1"/>
    <property type="match status" value="1"/>
</dbReference>
<dbReference type="GO" id="GO:0030288">
    <property type="term" value="C:outer membrane-bounded periplasmic space"/>
    <property type="evidence" value="ECO:0007669"/>
    <property type="project" value="TreeGrafter"/>
</dbReference>
<dbReference type="GO" id="GO:1901678">
    <property type="term" value="P:iron coordination entity transport"/>
    <property type="evidence" value="ECO:0007669"/>
    <property type="project" value="UniProtKB-ARBA"/>
</dbReference>
<dbReference type="SUPFAM" id="SSF53807">
    <property type="entry name" value="Helical backbone' metal receptor"/>
    <property type="match status" value="1"/>
</dbReference>
<keyword evidence="4" id="KW-0410">Iron transport</keyword>
<evidence type="ECO:0000256" key="5">
    <source>
        <dbReference type="ARBA" id="ARBA00022729"/>
    </source>
</evidence>
<evidence type="ECO:0000313" key="8">
    <source>
        <dbReference type="EMBL" id="SHF32044.1"/>
    </source>
</evidence>
<dbReference type="Pfam" id="PF01497">
    <property type="entry name" value="Peripla_BP_2"/>
    <property type="match status" value="1"/>
</dbReference>
<reference evidence="9" key="1">
    <citation type="submission" date="2016-11" db="EMBL/GenBank/DDBJ databases">
        <authorList>
            <person name="Varghese N."/>
            <person name="Submissions S."/>
        </authorList>
    </citation>
    <scope>NUCLEOTIDE SEQUENCE [LARGE SCALE GENOMIC DNA]</scope>
    <source>
        <strain evidence="9">DSM 16579</strain>
    </source>
</reference>
<keyword evidence="4" id="KW-0406">Ion transport</keyword>
<keyword evidence="5 6" id="KW-0732">Signal</keyword>
<dbReference type="InterPro" id="IPR051313">
    <property type="entry name" value="Bact_iron-sidero_bind"/>
</dbReference>